<comment type="caution">
    <text evidence="5">The sequence shown here is derived from an EMBL/GenBank/DDBJ whole genome shotgun (WGS) entry which is preliminary data.</text>
</comment>
<dbReference type="PANTHER" id="PTHR43719">
    <property type="entry name" value="TWO-COMPONENT HISTIDINE KINASE"/>
    <property type="match status" value="1"/>
</dbReference>
<dbReference type="InterPro" id="IPR003661">
    <property type="entry name" value="HisK_dim/P_dom"/>
</dbReference>
<dbReference type="Pfam" id="PF02518">
    <property type="entry name" value="HATPase_c"/>
    <property type="match status" value="1"/>
</dbReference>
<proteinExistence type="predicted"/>
<feature type="domain" description="Response regulatory" evidence="4">
    <location>
        <begin position="745"/>
        <end position="878"/>
    </location>
</feature>
<dbReference type="SMART" id="SM00448">
    <property type="entry name" value="REC"/>
    <property type="match status" value="1"/>
</dbReference>
<dbReference type="InterPro" id="IPR005467">
    <property type="entry name" value="His_kinase_dom"/>
</dbReference>
<dbReference type="Gene3D" id="3.30.450.20">
    <property type="entry name" value="PAS domain"/>
    <property type="match status" value="2"/>
</dbReference>
<dbReference type="InterPro" id="IPR003594">
    <property type="entry name" value="HATPase_dom"/>
</dbReference>
<dbReference type="SUPFAM" id="SSF55874">
    <property type="entry name" value="ATPase domain of HSP90 chaperone/DNA topoisomerase II/histidine kinase"/>
    <property type="match status" value="1"/>
</dbReference>
<dbReference type="InterPro" id="IPR036097">
    <property type="entry name" value="HisK_dim/P_sf"/>
</dbReference>
<dbReference type="CDD" id="cd00082">
    <property type="entry name" value="HisKA"/>
    <property type="match status" value="1"/>
</dbReference>
<dbReference type="PROSITE" id="PS50109">
    <property type="entry name" value="HIS_KIN"/>
    <property type="match status" value="1"/>
</dbReference>
<evidence type="ECO:0000313" key="6">
    <source>
        <dbReference type="Proteomes" id="UP001345013"/>
    </source>
</evidence>
<dbReference type="Gene3D" id="3.30.565.10">
    <property type="entry name" value="Histidine kinase-like ATPase, C-terminal domain"/>
    <property type="match status" value="1"/>
</dbReference>
<dbReference type="InterPro" id="IPR001789">
    <property type="entry name" value="Sig_transdc_resp-reg_receiver"/>
</dbReference>
<feature type="modified residue" description="4-aspartylphosphate" evidence="2">
    <location>
        <position position="807"/>
    </location>
</feature>
<gene>
    <name evidence="5" type="ORF">LTR24_007292</name>
</gene>
<dbReference type="InterPro" id="IPR035965">
    <property type="entry name" value="PAS-like_dom_sf"/>
</dbReference>
<evidence type="ECO:0000256" key="2">
    <source>
        <dbReference type="PROSITE-ProRule" id="PRU00169"/>
    </source>
</evidence>
<evidence type="ECO:0000259" key="4">
    <source>
        <dbReference type="PROSITE" id="PS50110"/>
    </source>
</evidence>
<dbReference type="Gene3D" id="3.40.50.2300">
    <property type="match status" value="1"/>
</dbReference>
<dbReference type="Pfam" id="PF00512">
    <property type="entry name" value="HisKA"/>
    <property type="match status" value="1"/>
</dbReference>
<dbReference type="CDD" id="cd17546">
    <property type="entry name" value="REC_hyHK_CKI1_RcsC-like"/>
    <property type="match status" value="1"/>
</dbReference>
<dbReference type="SMART" id="SM00387">
    <property type="entry name" value="HATPase_c"/>
    <property type="match status" value="1"/>
</dbReference>
<evidence type="ECO:0000259" key="3">
    <source>
        <dbReference type="PROSITE" id="PS50109"/>
    </source>
</evidence>
<accession>A0ABR0K4Y5</accession>
<dbReference type="InterPro" id="IPR004358">
    <property type="entry name" value="Sig_transdc_His_kin-like_C"/>
</dbReference>
<dbReference type="Pfam" id="PF08448">
    <property type="entry name" value="PAS_4"/>
    <property type="match status" value="1"/>
</dbReference>
<dbReference type="SUPFAM" id="SSF52172">
    <property type="entry name" value="CheY-like"/>
    <property type="match status" value="1"/>
</dbReference>
<name>A0ABR0K4Y5_9EURO</name>
<dbReference type="InterPro" id="IPR036890">
    <property type="entry name" value="HATPase_C_sf"/>
</dbReference>
<dbReference type="EMBL" id="JAVRRG010000107">
    <property type="protein sequence ID" value="KAK5085026.1"/>
    <property type="molecule type" value="Genomic_DNA"/>
</dbReference>
<sequence length="888" mass="99970">MPFTKIWPEVWTEFEPLLKRVAEQGTGLDTSEVTLFPLVDEIPEETIWQGSFLPIRDDDGTVKGFYHRTREITKTIIAERRTKVLSTLSSKFHLAGADIFEHLIKSLSVSERDFPLSFVYSAHEDLLTGKCQLKLERAEGLPEQGHPLVPDELQLYEGDVGYVPYFRTAKSSDKVLVLQTQDGTLPKELISGFRLSGFGEPLRSVAIFPLSTSDRLTALLVVGLNPRRPYDEEYQEHLDTLLRSMSAIVSSALDREEARDRADRLAKQLEGSERSIREIAQYGPVGIARFSPGGKLMWGNDQYYEITGHGRRPEDHFEKSSYDLVVEEDLETCKKAYDELHHDHQAISVTLRIKRTWHPPRSPDATEDEEEQNVSILVAGYPMMEGSQLRACAISVVDVSRFKWAEQIQTRVAASAKEAKRLQENFIDIVSHEMRNPLSAITQLSDAISGSVSDFESTSKTVKEAMEILENNAESATTILLCAAHQKRIIDDVLTLSKLDSMLLSITPVVVQPYMIIEGVLRMFEAEFNAHDIQVHRERSQAYKDSKVDWVSLDPSRLTQIFINLITNAVKFTKLERERKITIRLSAGNTRPPSLAGVKWFPTNKKHTDLTKGSGWGGGKPVYVCFEVQDTGRGLEQDEMTKLFGRFQQATEKTHLKYGGSGLGLFISRELTETQGGEIGVISAPGKGTTFAFYVKGLRAEPPEDSARGMPQTAELYSLRDQAHEAKQQQNTQSDGASSVRDRLSVLLCEDNIVNSKVMKQQLEKQNCEVHVANHGMEALDFLGRSSAWQGMQEEAHATDFDVILMDVEMPIMDGVTCTRRIRQLEKEGKLNRHMHIIAITANARKEQLDTLIQAGCDDVLPKPLRIKDCLEKIRQNLEQGKSRNARD</sequence>
<keyword evidence="6" id="KW-1185">Reference proteome</keyword>
<protein>
    <submittedName>
        <fullName evidence="5">Uncharacterized protein</fullName>
    </submittedName>
</protein>
<evidence type="ECO:0000256" key="1">
    <source>
        <dbReference type="ARBA" id="ARBA00022553"/>
    </source>
</evidence>
<dbReference type="Pfam" id="PF00072">
    <property type="entry name" value="Response_reg"/>
    <property type="match status" value="1"/>
</dbReference>
<dbReference type="SUPFAM" id="SSF47384">
    <property type="entry name" value="Homodimeric domain of signal transducing histidine kinase"/>
    <property type="match status" value="1"/>
</dbReference>
<dbReference type="InterPro" id="IPR011006">
    <property type="entry name" value="CheY-like_superfamily"/>
</dbReference>
<reference evidence="5 6" key="1">
    <citation type="submission" date="2023-08" db="EMBL/GenBank/DDBJ databases">
        <title>Black Yeasts Isolated from many extreme environments.</title>
        <authorList>
            <person name="Coleine C."/>
            <person name="Stajich J.E."/>
            <person name="Selbmann L."/>
        </authorList>
    </citation>
    <scope>NUCLEOTIDE SEQUENCE [LARGE SCALE GENOMIC DNA]</scope>
    <source>
        <strain evidence="5 6">CCFEE 5885</strain>
    </source>
</reference>
<dbReference type="Proteomes" id="UP001345013">
    <property type="component" value="Unassembled WGS sequence"/>
</dbReference>
<dbReference type="SUPFAM" id="SSF55785">
    <property type="entry name" value="PYP-like sensor domain (PAS domain)"/>
    <property type="match status" value="1"/>
</dbReference>
<dbReference type="InterPro" id="IPR013656">
    <property type="entry name" value="PAS_4"/>
</dbReference>
<dbReference type="Gene3D" id="1.10.287.130">
    <property type="match status" value="1"/>
</dbReference>
<dbReference type="SMART" id="SM00388">
    <property type="entry name" value="HisKA"/>
    <property type="match status" value="1"/>
</dbReference>
<keyword evidence="1 2" id="KW-0597">Phosphoprotein</keyword>
<feature type="domain" description="Histidine kinase" evidence="3">
    <location>
        <begin position="429"/>
        <end position="699"/>
    </location>
</feature>
<dbReference type="InterPro" id="IPR050956">
    <property type="entry name" value="2C_system_His_kinase"/>
</dbReference>
<dbReference type="PRINTS" id="PR00344">
    <property type="entry name" value="BCTRLSENSOR"/>
</dbReference>
<organism evidence="5 6">
    <name type="scientific">Lithohypha guttulata</name>
    <dbReference type="NCBI Taxonomy" id="1690604"/>
    <lineage>
        <taxon>Eukaryota</taxon>
        <taxon>Fungi</taxon>
        <taxon>Dikarya</taxon>
        <taxon>Ascomycota</taxon>
        <taxon>Pezizomycotina</taxon>
        <taxon>Eurotiomycetes</taxon>
        <taxon>Chaetothyriomycetidae</taxon>
        <taxon>Chaetothyriales</taxon>
        <taxon>Trichomeriaceae</taxon>
        <taxon>Lithohypha</taxon>
    </lineage>
</organism>
<dbReference type="PROSITE" id="PS50110">
    <property type="entry name" value="RESPONSE_REGULATORY"/>
    <property type="match status" value="1"/>
</dbReference>
<evidence type="ECO:0000313" key="5">
    <source>
        <dbReference type="EMBL" id="KAK5085026.1"/>
    </source>
</evidence>
<dbReference type="PANTHER" id="PTHR43719:SF31">
    <property type="entry name" value="HISTIDINE KINASE"/>
    <property type="match status" value="1"/>
</dbReference>